<accession>A0A4P8XVY5</accession>
<evidence type="ECO:0000313" key="2">
    <source>
        <dbReference type="Proteomes" id="UP000301475"/>
    </source>
</evidence>
<dbReference type="Proteomes" id="UP000301475">
    <property type="component" value="Chromosome"/>
</dbReference>
<dbReference type="InterPro" id="IPR024523">
    <property type="entry name" value="DUF3793"/>
</dbReference>
<name>A0A4P8XVY5_9FIRM</name>
<protein>
    <submittedName>
        <fullName evidence="1">DUF3793 family protein</fullName>
    </submittedName>
</protein>
<dbReference type="EMBL" id="CP039381">
    <property type="protein sequence ID" value="QCT07137.1"/>
    <property type="molecule type" value="Genomic_DNA"/>
</dbReference>
<dbReference type="KEGG" id="ruj:E5Z56_07085"/>
<reference evidence="1 2" key="1">
    <citation type="submission" date="2019-04" db="EMBL/GenBank/DDBJ databases">
        <authorList>
            <person name="Embree M."/>
            <person name="Gaffney J.R."/>
        </authorList>
    </citation>
    <scope>NUCLEOTIDE SEQUENCE [LARGE SCALE GENOMIC DNA]</scope>
    <source>
        <strain evidence="1 2">JE7A12</strain>
    </source>
</reference>
<dbReference type="OrthoDB" id="5393676at2"/>
<dbReference type="RefSeq" id="WP_138157190.1">
    <property type="nucleotide sequence ID" value="NZ_CP039381.1"/>
</dbReference>
<sequence>MSEDLLVKHCSPTLAGLKTGNLFNCACSSEKEAVNFVNTYNKILSKKGIKLILLNYSNNRALLYLYRKNKLKSDLSTPYAEFLLRMQGYNSIDVESCIAQLKRRVKTSREFPHEIGLFLGYPPEDVYGFICNKGACSKCTGCWKVYGDEKEALKKFAKFKKCSRIYYLKWKQGFSLEKLTVSA</sequence>
<proteinExistence type="predicted"/>
<gene>
    <name evidence="1" type="ORF">E5Z56_07085</name>
</gene>
<organism evidence="1 2">
    <name type="scientific">Ruminococcus bovis</name>
    <dbReference type="NCBI Taxonomy" id="2564099"/>
    <lineage>
        <taxon>Bacteria</taxon>
        <taxon>Bacillati</taxon>
        <taxon>Bacillota</taxon>
        <taxon>Clostridia</taxon>
        <taxon>Eubacteriales</taxon>
        <taxon>Oscillospiraceae</taxon>
        <taxon>Ruminococcus</taxon>
    </lineage>
</organism>
<evidence type="ECO:0000313" key="1">
    <source>
        <dbReference type="EMBL" id="QCT07137.1"/>
    </source>
</evidence>
<dbReference type="Pfam" id="PF12672">
    <property type="entry name" value="DUF3793"/>
    <property type="match status" value="1"/>
</dbReference>
<dbReference type="AlphaFoldDB" id="A0A4P8XVY5"/>
<keyword evidence="2" id="KW-1185">Reference proteome</keyword>